<gene>
    <name evidence="5" type="primary">bamD</name>
    <name evidence="5" type="ORF">N6H18_09745</name>
</gene>
<proteinExistence type="predicted"/>
<dbReference type="EMBL" id="CP106679">
    <property type="protein sequence ID" value="UXP30637.1"/>
    <property type="molecule type" value="Genomic_DNA"/>
</dbReference>
<protein>
    <submittedName>
        <fullName evidence="5">Outer membrane protein assembly factor BamD</fullName>
    </submittedName>
</protein>
<reference evidence="5" key="1">
    <citation type="submission" date="2022-09" db="EMBL/GenBank/DDBJ databases">
        <title>Comparative genomics and taxonomic characterization of three novel marine species of genus Reichenbachiella exhibiting antioxidant and polysaccharide degradation activities.</title>
        <authorList>
            <person name="Muhammad N."/>
            <person name="Lee Y.-J."/>
            <person name="Ko J."/>
            <person name="Kim S.-G."/>
        </authorList>
    </citation>
    <scope>NUCLEOTIDE SEQUENCE</scope>
    <source>
        <strain evidence="5">BKB1-1</strain>
    </source>
</reference>
<evidence type="ECO:0000256" key="3">
    <source>
        <dbReference type="ARBA" id="ARBA00023237"/>
    </source>
</evidence>
<dbReference type="NCBIfam" id="TIGR03302">
    <property type="entry name" value="OM_YfiO"/>
    <property type="match status" value="1"/>
</dbReference>
<feature type="domain" description="Outer membrane lipoprotein BamD-like" evidence="4">
    <location>
        <begin position="36"/>
        <end position="200"/>
    </location>
</feature>
<evidence type="ECO:0000259" key="4">
    <source>
        <dbReference type="Pfam" id="PF13525"/>
    </source>
</evidence>
<keyword evidence="1" id="KW-0732">Signal</keyword>
<evidence type="ECO:0000313" key="5">
    <source>
        <dbReference type="EMBL" id="UXP30637.1"/>
    </source>
</evidence>
<dbReference type="PROSITE" id="PS51257">
    <property type="entry name" value="PROKAR_LIPOPROTEIN"/>
    <property type="match status" value="1"/>
</dbReference>
<dbReference type="RefSeq" id="WP_262308084.1">
    <property type="nucleotide sequence ID" value="NZ_CP106679.1"/>
</dbReference>
<evidence type="ECO:0000313" key="6">
    <source>
        <dbReference type="Proteomes" id="UP001065174"/>
    </source>
</evidence>
<dbReference type="InterPro" id="IPR039565">
    <property type="entry name" value="BamD-like"/>
</dbReference>
<accession>A0ABY6CJD5</accession>
<name>A0ABY6CJD5_9BACT</name>
<dbReference type="Pfam" id="PF13525">
    <property type="entry name" value="YfiO"/>
    <property type="match status" value="1"/>
</dbReference>
<organism evidence="5 6">
    <name type="scientific">Reichenbachiella agarivorans</name>
    <dbReference type="NCBI Taxonomy" id="2979464"/>
    <lineage>
        <taxon>Bacteria</taxon>
        <taxon>Pseudomonadati</taxon>
        <taxon>Bacteroidota</taxon>
        <taxon>Cytophagia</taxon>
        <taxon>Cytophagales</taxon>
        <taxon>Reichenbachiellaceae</taxon>
        <taxon>Reichenbachiella</taxon>
    </lineage>
</organism>
<dbReference type="InterPro" id="IPR017689">
    <property type="entry name" value="BamD"/>
</dbReference>
<keyword evidence="2" id="KW-0472">Membrane</keyword>
<dbReference type="SUPFAM" id="SSF48452">
    <property type="entry name" value="TPR-like"/>
    <property type="match status" value="1"/>
</dbReference>
<evidence type="ECO:0000256" key="1">
    <source>
        <dbReference type="ARBA" id="ARBA00022729"/>
    </source>
</evidence>
<keyword evidence="3" id="KW-0998">Cell outer membrane</keyword>
<dbReference type="Proteomes" id="UP001065174">
    <property type="component" value="Chromosome"/>
</dbReference>
<dbReference type="Gene3D" id="1.25.40.10">
    <property type="entry name" value="Tetratricopeptide repeat domain"/>
    <property type="match status" value="1"/>
</dbReference>
<sequence length="271" mass="32136">MRKVRFFRVFVIVLSVVLATSCSEFRKLQKSTDWQAKYQAALAYYNVGEYYKASVLLDQVLPVIKGTVDGEKASYYRAYAYYHQKQYILSASYFKDFSRVYSRSEWAIESSYMEAYSLYLQSPDYNLDQSSTYKAIDAFQIFLNRNPYTDYTQKANDMINEMQVKLETKAFENAKHYHKLERWEAARVAFETFENEFPDSKLNEKVAFLAIDAEFSYAEQSIRAKQKERYEKTIELYQVFLDKYPNSTMLRDAEKYYIDSVNQIDKLSNRS</sequence>
<dbReference type="InterPro" id="IPR011990">
    <property type="entry name" value="TPR-like_helical_dom_sf"/>
</dbReference>
<evidence type="ECO:0000256" key="2">
    <source>
        <dbReference type="ARBA" id="ARBA00023136"/>
    </source>
</evidence>
<keyword evidence="6" id="KW-1185">Reference proteome</keyword>